<name>A0A4Z2INL7_9TELE</name>
<protein>
    <submittedName>
        <fullName evidence="2">Uncharacterized protein</fullName>
    </submittedName>
</protein>
<accession>A0A4Z2INL7</accession>
<evidence type="ECO:0000313" key="2">
    <source>
        <dbReference type="EMBL" id="TNN79367.1"/>
    </source>
</evidence>
<comment type="caution">
    <text evidence="2">The sequence shown here is derived from an EMBL/GenBank/DDBJ whole genome shotgun (WGS) entry which is preliminary data.</text>
</comment>
<evidence type="ECO:0000313" key="3">
    <source>
        <dbReference type="Proteomes" id="UP000314294"/>
    </source>
</evidence>
<keyword evidence="3" id="KW-1185">Reference proteome</keyword>
<dbReference type="AlphaFoldDB" id="A0A4Z2INL7"/>
<sequence length="91" mass="9757">MGDEEEEEEEESCDAEWGTVVGVTQMLKKFALARQHSVGSVFTVAEQSGRHSRPAGSTWHAISSAAGTHAAEPAQPKHTSIGDQNNAKQTH</sequence>
<organism evidence="2 3">
    <name type="scientific">Liparis tanakae</name>
    <name type="common">Tanaka's snailfish</name>
    <dbReference type="NCBI Taxonomy" id="230148"/>
    <lineage>
        <taxon>Eukaryota</taxon>
        <taxon>Metazoa</taxon>
        <taxon>Chordata</taxon>
        <taxon>Craniata</taxon>
        <taxon>Vertebrata</taxon>
        <taxon>Euteleostomi</taxon>
        <taxon>Actinopterygii</taxon>
        <taxon>Neopterygii</taxon>
        <taxon>Teleostei</taxon>
        <taxon>Neoteleostei</taxon>
        <taxon>Acanthomorphata</taxon>
        <taxon>Eupercaria</taxon>
        <taxon>Perciformes</taxon>
        <taxon>Cottioidei</taxon>
        <taxon>Cottales</taxon>
        <taxon>Liparidae</taxon>
        <taxon>Liparis</taxon>
    </lineage>
</organism>
<feature type="region of interest" description="Disordered" evidence="1">
    <location>
        <begin position="46"/>
        <end position="91"/>
    </location>
</feature>
<dbReference type="EMBL" id="SRLO01000065">
    <property type="protein sequence ID" value="TNN79367.1"/>
    <property type="molecule type" value="Genomic_DNA"/>
</dbReference>
<dbReference type="Proteomes" id="UP000314294">
    <property type="component" value="Unassembled WGS sequence"/>
</dbReference>
<evidence type="ECO:0000256" key="1">
    <source>
        <dbReference type="SAM" id="MobiDB-lite"/>
    </source>
</evidence>
<gene>
    <name evidence="2" type="ORF">EYF80_010391</name>
</gene>
<proteinExistence type="predicted"/>
<reference evidence="2 3" key="1">
    <citation type="submission" date="2019-03" db="EMBL/GenBank/DDBJ databases">
        <title>First draft genome of Liparis tanakae, snailfish: a comprehensive survey of snailfish specific genes.</title>
        <authorList>
            <person name="Kim W."/>
            <person name="Song I."/>
            <person name="Jeong J.-H."/>
            <person name="Kim D."/>
            <person name="Kim S."/>
            <person name="Ryu S."/>
            <person name="Song J.Y."/>
            <person name="Lee S.K."/>
        </authorList>
    </citation>
    <scope>NUCLEOTIDE SEQUENCE [LARGE SCALE GENOMIC DNA]</scope>
    <source>
        <tissue evidence="2">Muscle</tissue>
    </source>
</reference>
<feature type="compositionally biased region" description="Polar residues" evidence="1">
    <location>
        <begin position="77"/>
        <end position="91"/>
    </location>
</feature>